<name>A0A971ICS7_9BIFI</name>
<comment type="caution">
    <text evidence="1">The sequence shown here is derived from an EMBL/GenBank/DDBJ whole genome shotgun (WGS) entry which is preliminary data.</text>
</comment>
<dbReference type="Proteomes" id="UP000767327">
    <property type="component" value="Unassembled WGS sequence"/>
</dbReference>
<gene>
    <name evidence="1" type="ORF">GXW98_06090</name>
</gene>
<reference evidence="1" key="2">
    <citation type="submission" date="2020-01" db="EMBL/GenBank/DDBJ databases">
        <authorList>
            <person name="Campanaro S."/>
        </authorList>
    </citation>
    <scope>NUCLEOTIDE SEQUENCE</scope>
    <source>
        <strain evidence="1">AS01afH2WH_6</strain>
    </source>
</reference>
<dbReference type="EMBL" id="JAAXZR010000021">
    <property type="protein sequence ID" value="NLT79834.1"/>
    <property type="molecule type" value="Genomic_DNA"/>
</dbReference>
<evidence type="ECO:0000313" key="1">
    <source>
        <dbReference type="EMBL" id="NLT79834.1"/>
    </source>
</evidence>
<dbReference type="AlphaFoldDB" id="A0A971ICS7"/>
<organism evidence="1 2">
    <name type="scientific">Bifidobacterium crudilactis</name>
    <dbReference type="NCBI Taxonomy" id="327277"/>
    <lineage>
        <taxon>Bacteria</taxon>
        <taxon>Bacillati</taxon>
        <taxon>Actinomycetota</taxon>
        <taxon>Actinomycetes</taxon>
        <taxon>Bifidobacteriales</taxon>
        <taxon>Bifidobacteriaceae</taxon>
        <taxon>Bifidobacterium</taxon>
    </lineage>
</organism>
<sequence length="295" mass="31429">MTALGESLAQRMTLGYLCTQYGLVASPRFSEPVTVTSIADDIDSIRPGSLLLTTGQHVDAQLLADAEMRGAYAILAPAEAKESLESPDIPVLFGDLDTKQVAELAADIAGKPSESLAVFVVYGEDASASVKVLAEFLHVLGNPVGVVSATGSFSLDRQLDIHYPLSALDMQRLLSVCVEDGASAIAICADSRTLQKDALHEVEVDVLSLAQRTTLRRGQQDVLAQQASRIYGFALGDRTGVAARNEDSDTLAVQSNVFQDDDSTMRLSLSIAMVMSAGVKKNNIRSALRVSRELS</sequence>
<dbReference type="PANTHER" id="PTHR23135">
    <property type="entry name" value="MUR LIGASE FAMILY MEMBER"/>
    <property type="match status" value="1"/>
</dbReference>
<protein>
    <submittedName>
        <fullName evidence="1">UDP-N-acetylmuramyl peptide synthase</fullName>
    </submittedName>
</protein>
<evidence type="ECO:0000313" key="2">
    <source>
        <dbReference type="Proteomes" id="UP000767327"/>
    </source>
</evidence>
<proteinExistence type="predicted"/>
<reference evidence="1" key="1">
    <citation type="journal article" date="2020" name="Biotechnol. Biofuels">
        <title>New insights from the biogas microbiome by comprehensive genome-resolved metagenomics of nearly 1600 species originating from multiple anaerobic digesters.</title>
        <authorList>
            <person name="Campanaro S."/>
            <person name="Treu L."/>
            <person name="Rodriguez-R L.M."/>
            <person name="Kovalovszki A."/>
            <person name="Ziels R.M."/>
            <person name="Maus I."/>
            <person name="Zhu X."/>
            <person name="Kougias P.G."/>
            <person name="Basile A."/>
            <person name="Luo G."/>
            <person name="Schluter A."/>
            <person name="Konstantinidis K.T."/>
            <person name="Angelidaki I."/>
        </authorList>
    </citation>
    <scope>NUCLEOTIDE SEQUENCE</scope>
    <source>
        <strain evidence="1">AS01afH2WH_6</strain>
    </source>
</reference>
<accession>A0A971ICS7</accession>
<dbReference type="PANTHER" id="PTHR23135:SF4">
    <property type="entry name" value="UDP-N-ACETYLMURAMOYL-L-ALANYL-D-GLUTAMATE--2,6-DIAMINOPIMELATE LIGASE MURE HOMOLOG, CHLOROPLASTIC"/>
    <property type="match status" value="1"/>
</dbReference>
<dbReference type="RefSeq" id="WP_273173797.1">
    <property type="nucleotide sequence ID" value="NZ_JAAXZR010000021.1"/>
</dbReference>